<protein>
    <recommendedName>
        <fullName evidence="4">EF-hand domain-containing protein</fullName>
    </recommendedName>
</protein>
<dbReference type="PRINTS" id="PR00450">
    <property type="entry name" value="RECOVERIN"/>
</dbReference>
<evidence type="ECO:0000313" key="6">
    <source>
        <dbReference type="Proteomes" id="UP001648503"/>
    </source>
</evidence>
<dbReference type="Pfam" id="PF13833">
    <property type="entry name" value="EF-hand_8"/>
    <property type="match status" value="1"/>
</dbReference>
<dbReference type="CDD" id="cd00051">
    <property type="entry name" value="EFh"/>
    <property type="match status" value="2"/>
</dbReference>
<comment type="caution">
    <text evidence="5">The sequence shown here is derived from an EMBL/GenBank/DDBJ whole genome shotgun (WGS) entry which is preliminary data.</text>
</comment>
<feature type="domain" description="EF-hand" evidence="4">
    <location>
        <begin position="135"/>
        <end position="170"/>
    </location>
</feature>
<evidence type="ECO:0000256" key="3">
    <source>
        <dbReference type="ARBA" id="ARBA00022837"/>
    </source>
</evidence>
<dbReference type="Gene3D" id="1.10.238.10">
    <property type="entry name" value="EF-hand"/>
    <property type="match status" value="1"/>
</dbReference>
<dbReference type="EMBL" id="JAFCIX010000002">
    <property type="protein sequence ID" value="KAH6601613.1"/>
    <property type="molecule type" value="Genomic_DNA"/>
</dbReference>
<dbReference type="SUPFAM" id="SSF47473">
    <property type="entry name" value="EF-hand"/>
    <property type="match status" value="1"/>
</dbReference>
<accession>A0ABQ8FP19</accession>
<keyword evidence="6" id="KW-1185">Reference proteome</keyword>
<dbReference type="InterPro" id="IPR018247">
    <property type="entry name" value="EF_Hand_1_Ca_BS"/>
</dbReference>
<proteinExistence type="predicted"/>
<feature type="domain" description="EF-hand" evidence="4">
    <location>
        <begin position="91"/>
        <end position="126"/>
    </location>
</feature>
<evidence type="ECO:0000259" key="4">
    <source>
        <dbReference type="PROSITE" id="PS50222"/>
    </source>
</evidence>
<sequence length="226" mass="25632">MSGARDSIEDLLKITNFNRAEVETLSRNFSLVAQANDKIDRSRFRDILADTFGVDDSLIMDRVFRCFDQDADNYISFEEYIKGMSVFLKGRYEEKLKFCFRVYDLNGDRYISKEEMFQMLKNSLVKGAVEEDEDGVKDLVDLVLKKLDEDRDGRVSEADWAGAISKEMLLMEAFGQCLPTTKDITGYLDPKTNTFAVKGVSSNTRILTAGNRTAIQKSSASKYIPA</sequence>
<feature type="domain" description="EF-hand" evidence="4">
    <location>
        <begin position="55"/>
        <end position="90"/>
    </location>
</feature>
<organism evidence="5 6">
    <name type="scientific">Batrachochytrium salamandrivorans</name>
    <dbReference type="NCBI Taxonomy" id="1357716"/>
    <lineage>
        <taxon>Eukaryota</taxon>
        <taxon>Fungi</taxon>
        <taxon>Fungi incertae sedis</taxon>
        <taxon>Chytridiomycota</taxon>
        <taxon>Chytridiomycota incertae sedis</taxon>
        <taxon>Chytridiomycetes</taxon>
        <taxon>Rhizophydiales</taxon>
        <taxon>Rhizophydiales incertae sedis</taxon>
        <taxon>Batrachochytrium</taxon>
    </lineage>
</organism>
<dbReference type="Pfam" id="PF13499">
    <property type="entry name" value="EF-hand_7"/>
    <property type="match status" value="1"/>
</dbReference>
<name>A0ABQ8FP19_9FUNG</name>
<dbReference type="SMART" id="SM00054">
    <property type="entry name" value="EFh"/>
    <property type="match status" value="3"/>
</dbReference>
<dbReference type="InterPro" id="IPR011992">
    <property type="entry name" value="EF-hand-dom_pair"/>
</dbReference>
<keyword evidence="3" id="KW-0106">Calcium</keyword>
<gene>
    <name evidence="5" type="ORF">BASA50_001471</name>
</gene>
<dbReference type="InterPro" id="IPR028846">
    <property type="entry name" value="Recoverin"/>
</dbReference>
<evidence type="ECO:0000313" key="5">
    <source>
        <dbReference type="EMBL" id="KAH6601613.1"/>
    </source>
</evidence>
<dbReference type="Proteomes" id="UP001648503">
    <property type="component" value="Unassembled WGS sequence"/>
</dbReference>
<dbReference type="PANTHER" id="PTHR23055">
    <property type="entry name" value="CALCIUM BINDING PROTEINS"/>
    <property type="match status" value="1"/>
</dbReference>
<keyword evidence="2" id="KW-0677">Repeat</keyword>
<dbReference type="PROSITE" id="PS00018">
    <property type="entry name" value="EF_HAND_1"/>
    <property type="match status" value="3"/>
</dbReference>
<dbReference type="PANTHER" id="PTHR23055:SF60">
    <property type="entry name" value="CALAXIN"/>
    <property type="match status" value="1"/>
</dbReference>
<evidence type="ECO:0000256" key="1">
    <source>
        <dbReference type="ARBA" id="ARBA00022723"/>
    </source>
</evidence>
<dbReference type="InterPro" id="IPR002048">
    <property type="entry name" value="EF_hand_dom"/>
</dbReference>
<reference evidence="5 6" key="1">
    <citation type="submission" date="2021-02" db="EMBL/GenBank/DDBJ databases">
        <title>Variation within the Batrachochytrium salamandrivorans European outbreak.</title>
        <authorList>
            <person name="Kelly M."/>
            <person name="Pasmans F."/>
            <person name="Shea T.P."/>
            <person name="Munoz J.F."/>
            <person name="Carranza S."/>
            <person name="Cuomo C.A."/>
            <person name="Martel A."/>
        </authorList>
    </citation>
    <scope>NUCLEOTIDE SEQUENCE [LARGE SCALE GENOMIC DNA]</scope>
    <source>
        <strain evidence="5 6">AMFP18/2</strain>
    </source>
</reference>
<dbReference type="PROSITE" id="PS50222">
    <property type="entry name" value="EF_HAND_2"/>
    <property type="match status" value="3"/>
</dbReference>
<keyword evidence="1" id="KW-0479">Metal-binding</keyword>
<evidence type="ECO:0000256" key="2">
    <source>
        <dbReference type="ARBA" id="ARBA00022737"/>
    </source>
</evidence>